<sequence>MQFDDLSRNHPRLRGLLARARYFSRLDSEVKRLLPHNLAAHCRVACIDGEGRLVLFVSGNMAAGRLKMLLPALQPRLCALDEHIRSVVCKISPPDIPPPRVKNLRIPEHALDNFERTAEQLAHHQDLAQALRNLVRRHRSEQERCDHV</sequence>
<reference evidence="1 2" key="1">
    <citation type="submission" date="2018-11" db="EMBL/GenBank/DDBJ databases">
        <title>Genomes From Bacteria Associated with the Canine Oral Cavity: a Test Case for Automated Genome-Based Taxonomic Assignment.</title>
        <authorList>
            <person name="Coil D.A."/>
            <person name="Jospin G."/>
            <person name="Darling A.E."/>
            <person name="Wallis C."/>
            <person name="Davis I.J."/>
            <person name="Harris S."/>
            <person name="Eisen J.A."/>
            <person name="Holcombe L.J."/>
            <person name="O'Flynn C."/>
        </authorList>
    </citation>
    <scope>NUCLEOTIDE SEQUENCE [LARGE SCALE GENOMIC DNA]</scope>
    <source>
        <strain evidence="1 2">COT-280</strain>
    </source>
</reference>
<dbReference type="RefSeq" id="WP_027021003.1">
    <property type="nucleotide sequence ID" value="NZ_CP059563.1"/>
</dbReference>
<dbReference type="EMBL" id="RQYC01000008">
    <property type="protein sequence ID" value="RRD90070.1"/>
    <property type="molecule type" value="Genomic_DNA"/>
</dbReference>
<dbReference type="AlphaFoldDB" id="A0A3P2A746"/>
<accession>A0A3P2A746</accession>
<proteinExistence type="predicted"/>
<evidence type="ECO:0000313" key="1">
    <source>
        <dbReference type="EMBL" id="RRD90070.1"/>
    </source>
</evidence>
<evidence type="ECO:0000313" key="2">
    <source>
        <dbReference type="Proteomes" id="UP000269923"/>
    </source>
</evidence>
<comment type="caution">
    <text evidence="1">The sequence shown here is derived from an EMBL/GenBank/DDBJ whole genome shotgun (WGS) entry which is preliminary data.</text>
</comment>
<dbReference type="InterPro" id="IPR007922">
    <property type="entry name" value="DciA-like"/>
</dbReference>
<dbReference type="Proteomes" id="UP000269923">
    <property type="component" value="Unassembled WGS sequence"/>
</dbReference>
<protein>
    <submittedName>
        <fullName evidence="1">DUF721 domain-containing protein</fullName>
    </submittedName>
</protein>
<keyword evidence="2" id="KW-1185">Reference proteome</keyword>
<gene>
    <name evidence="1" type="ORF">EII21_06515</name>
</gene>
<dbReference type="STRING" id="1121352.GCA_000620925_00044"/>
<dbReference type="Pfam" id="PF05258">
    <property type="entry name" value="DciA"/>
    <property type="match status" value="1"/>
</dbReference>
<organism evidence="1 2">
    <name type="scientific">Conchiformibius steedae</name>
    <dbReference type="NCBI Taxonomy" id="153493"/>
    <lineage>
        <taxon>Bacteria</taxon>
        <taxon>Pseudomonadati</taxon>
        <taxon>Pseudomonadota</taxon>
        <taxon>Betaproteobacteria</taxon>
        <taxon>Neisseriales</taxon>
        <taxon>Neisseriaceae</taxon>
        <taxon>Conchiformibius</taxon>
    </lineage>
</organism>
<dbReference type="OrthoDB" id="8613287at2"/>
<name>A0A3P2A746_9NEIS</name>